<comment type="caution">
    <text evidence="1">The sequence shown here is derived from an EMBL/GenBank/DDBJ whole genome shotgun (WGS) entry which is preliminary data.</text>
</comment>
<dbReference type="OrthoDB" id="7745726at2"/>
<organism evidence="1 2">
    <name type="scientific">Roseovarius atlanticus</name>
    <dbReference type="NCBI Taxonomy" id="1641875"/>
    <lineage>
        <taxon>Bacteria</taxon>
        <taxon>Pseudomonadati</taxon>
        <taxon>Pseudomonadota</taxon>
        <taxon>Alphaproteobacteria</taxon>
        <taxon>Rhodobacterales</taxon>
        <taxon>Roseobacteraceae</taxon>
        <taxon>Roseovarius</taxon>
    </lineage>
</organism>
<evidence type="ECO:0000313" key="1">
    <source>
        <dbReference type="EMBL" id="KRS14726.1"/>
    </source>
</evidence>
<dbReference type="InterPro" id="IPR007420">
    <property type="entry name" value="DUF465"/>
</dbReference>
<reference evidence="1 2" key="1">
    <citation type="submission" date="2015-04" db="EMBL/GenBank/DDBJ databases">
        <title>The draft genome sequence of Roseovarius sp.R12b.</title>
        <authorList>
            <person name="Li G."/>
            <person name="Lai Q."/>
            <person name="Shao Z."/>
            <person name="Yan P."/>
        </authorList>
    </citation>
    <scope>NUCLEOTIDE SEQUENCE [LARGE SCALE GENOMIC DNA]</scope>
    <source>
        <strain evidence="1 2">R12B</strain>
    </source>
</reference>
<evidence type="ECO:0000313" key="2">
    <source>
        <dbReference type="Proteomes" id="UP000051295"/>
    </source>
</evidence>
<keyword evidence="2" id="KW-1185">Reference proteome</keyword>
<dbReference type="Proteomes" id="UP000051295">
    <property type="component" value="Unassembled WGS sequence"/>
</dbReference>
<name>A0A0T5P0W8_9RHOB</name>
<dbReference type="PATRIC" id="fig|1641875.4.peg.1755"/>
<dbReference type="EMBL" id="LAXJ01000002">
    <property type="protein sequence ID" value="KRS14726.1"/>
    <property type="molecule type" value="Genomic_DNA"/>
</dbReference>
<protein>
    <recommendedName>
        <fullName evidence="3">DUF465 domain-containing protein</fullName>
    </recommendedName>
</protein>
<dbReference type="Gene3D" id="6.10.280.50">
    <property type="match status" value="1"/>
</dbReference>
<dbReference type="Pfam" id="PF04325">
    <property type="entry name" value="DUF465"/>
    <property type="match status" value="1"/>
</dbReference>
<sequence length="83" mass="9818">MKRRRLSPKSLKARIDTLTRRHREIDLRITREQSQPTGDALRLKQLKQERLGLRDAIRLTQTLLKRLDPRPVRLAGQQQFHSG</sequence>
<proteinExistence type="predicted"/>
<dbReference type="RefSeq" id="WP_057790181.1">
    <property type="nucleotide sequence ID" value="NZ_LAXJ01000002.1"/>
</dbReference>
<accession>A0A0T5P0W8</accession>
<gene>
    <name evidence="1" type="ORF">XM53_03260</name>
</gene>
<evidence type="ECO:0008006" key="3">
    <source>
        <dbReference type="Google" id="ProtNLM"/>
    </source>
</evidence>
<dbReference type="STRING" id="1641875.XM53_03260"/>
<dbReference type="InterPro" id="IPR038444">
    <property type="entry name" value="DUF465_sf"/>
</dbReference>
<dbReference type="AlphaFoldDB" id="A0A0T5P0W8"/>